<name>A0ABU4HWS7_9ACTN</name>
<dbReference type="Pfam" id="PF04014">
    <property type="entry name" value="MazE_antitoxin"/>
    <property type="match status" value="1"/>
</dbReference>
<proteinExistence type="predicted"/>
<reference evidence="3" key="1">
    <citation type="submission" date="2023-07" db="EMBL/GenBank/DDBJ databases">
        <title>Conexibacter stalactiti sp. nov., isolated from stalactites in a lava cave and emended description of the genus Conexibacter.</title>
        <authorList>
            <person name="Lee S.D."/>
        </authorList>
    </citation>
    <scope>NUCLEOTIDE SEQUENCE [LARGE SCALE GENOMIC DNA]</scope>
    <source>
        <strain evidence="3">KCTC 39840</strain>
    </source>
</reference>
<keyword evidence="3" id="KW-1185">Reference proteome</keyword>
<feature type="domain" description="SpoVT-AbrB" evidence="1">
    <location>
        <begin position="2"/>
        <end position="48"/>
    </location>
</feature>
<gene>
    <name evidence="2" type="ORF">R7226_19410</name>
</gene>
<organism evidence="2 3">
    <name type="scientific">Conexibacter stalactiti</name>
    <dbReference type="NCBI Taxonomy" id="1940611"/>
    <lineage>
        <taxon>Bacteria</taxon>
        <taxon>Bacillati</taxon>
        <taxon>Actinomycetota</taxon>
        <taxon>Thermoleophilia</taxon>
        <taxon>Solirubrobacterales</taxon>
        <taxon>Conexibacteraceae</taxon>
        <taxon>Conexibacter</taxon>
    </lineage>
</organism>
<dbReference type="Proteomes" id="UP001284601">
    <property type="component" value="Unassembled WGS sequence"/>
</dbReference>
<dbReference type="EMBL" id="JAWSTH010000058">
    <property type="protein sequence ID" value="MDW5596524.1"/>
    <property type="molecule type" value="Genomic_DNA"/>
</dbReference>
<dbReference type="InterPro" id="IPR007159">
    <property type="entry name" value="SpoVT-AbrB_dom"/>
</dbReference>
<keyword evidence="2" id="KW-0238">DNA-binding</keyword>
<evidence type="ECO:0000259" key="1">
    <source>
        <dbReference type="SMART" id="SM00966"/>
    </source>
</evidence>
<comment type="caution">
    <text evidence="2">The sequence shown here is derived from an EMBL/GenBank/DDBJ whole genome shotgun (WGS) entry which is preliminary data.</text>
</comment>
<dbReference type="GO" id="GO:0003677">
    <property type="term" value="F:DNA binding"/>
    <property type="evidence" value="ECO:0007669"/>
    <property type="project" value="UniProtKB-KW"/>
</dbReference>
<dbReference type="RefSeq" id="WP_318598932.1">
    <property type="nucleotide sequence ID" value="NZ_JAWSTH010000058.1"/>
</dbReference>
<evidence type="ECO:0000313" key="2">
    <source>
        <dbReference type="EMBL" id="MDW5596524.1"/>
    </source>
</evidence>
<dbReference type="SMART" id="SM00966">
    <property type="entry name" value="SpoVT_AbrB"/>
    <property type="match status" value="1"/>
</dbReference>
<sequence>MPRISSKHQVTLPVETLERAGMGPGDEVTIEADGPDVIVVRRIPSRPTDALGIFDGLYEPGYLERLRAGERA</sequence>
<accession>A0ABU4HWS7</accession>
<dbReference type="InterPro" id="IPR037914">
    <property type="entry name" value="SpoVT-AbrB_sf"/>
</dbReference>
<protein>
    <submittedName>
        <fullName evidence="2">AbrB/MazE/SpoVT family DNA-binding domain-containing protein</fullName>
    </submittedName>
</protein>
<dbReference type="SUPFAM" id="SSF89447">
    <property type="entry name" value="AbrB/MazE/MraZ-like"/>
    <property type="match status" value="1"/>
</dbReference>
<evidence type="ECO:0000313" key="3">
    <source>
        <dbReference type="Proteomes" id="UP001284601"/>
    </source>
</evidence>
<dbReference type="Gene3D" id="2.10.260.10">
    <property type="match status" value="1"/>
</dbReference>